<organism evidence="1 2">
    <name type="scientific">Actinomadura darangshiensis</name>
    <dbReference type="NCBI Taxonomy" id="705336"/>
    <lineage>
        <taxon>Bacteria</taxon>
        <taxon>Bacillati</taxon>
        <taxon>Actinomycetota</taxon>
        <taxon>Actinomycetes</taxon>
        <taxon>Streptosporangiales</taxon>
        <taxon>Thermomonosporaceae</taxon>
        <taxon>Actinomadura</taxon>
    </lineage>
</organism>
<dbReference type="EMBL" id="SMKY01000035">
    <property type="protein sequence ID" value="TDD85602.1"/>
    <property type="molecule type" value="Genomic_DNA"/>
</dbReference>
<gene>
    <name evidence="1" type="ORF">E1293_10880</name>
</gene>
<proteinExistence type="predicted"/>
<dbReference type="RefSeq" id="WP_132196550.1">
    <property type="nucleotide sequence ID" value="NZ_SMKY01000035.1"/>
</dbReference>
<evidence type="ECO:0000313" key="2">
    <source>
        <dbReference type="Proteomes" id="UP000295578"/>
    </source>
</evidence>
<evidence type="ECO:0000313" key="1">
    <source>
        <dbReference type="EMBL" id="TDD85602.1"/>
    </source>
</evidence>
<sequence length="380" mass="40518">MSRHPAVDVITARSAVVVQNRALVPMSSWLIDAMARCAESGLSLQVLTPHDGRITLPLRMALGGSKMRWVVREPGDGHYEGFTGLPLDWDGMEFVPAERARTDGPSSTFLHGTGDEAGAVLGHHVIVDLRVVHDATAELELGAAVEGLAKALAGAAPVCWGTAEPALSRWDRAAITALCRRRTPRATWLVFTGGHGGTGPAFAGTVRVARVDSGVKEEITFVMSRPGGTLSPDTLDTLAELAGQHASTTALSTLTAYWAPGRADLTHPARRLGHPTPVAMAIGPSGIAETGTRRVLSAPVRAQLIGDPAEPGAWYRLTDGAPDTAWPTLRELIRHLTSPVRAGADARGRDDRLTPGTVLDNRIWRQDGRRSPAWTRREDG</sequence>
<dbReference type="Proteomes" id="UP000295578">
    <property type="component" value="Unassembled WGS sequence"/>
</dbReference>
<dbReference type="AlphaFoldDB" id="A0A4R5BNP9"/>
<dbReference type="Pfam" id="PF19674">
    <property type="entry name" value="DUF6177"/>
    <property type="match status" value="1"/>
</dbReference>
<keyword evidence="2" id="KW-1185">Reference proteome</keyword>
<comment type="caution">
    <text evidence="1">The sequence shown here is derived from an EMBL/GenBank/DDBJ whole genome shotgun (WGS) entry which is preliminary data.</text>
</comment>
<dbReference type="OrthoDB" id="5103427at2"/>
<protein>
    <submittedName>
        <fullName evidence="1">Uncharacterized protein</fullName>
    </submittedName>
</protein>
<dbReference type="InterPro" id="IPR046175">
    <property type="entry name" value="DUF6177"/>
</dbReference>
<accession>A0A4R5BNP9</accession>
<reference evidence="1 2" key="1">
    <citation type="submission" date="2019-03" db="EMBL/GenBank/DDBJ databases">
        <title>Draft genome sequences of novel Actinobacteria.</title>
        <authorList>
            <person name="Sahin N."/>
            <person name="Ay H."/>
            <person name="Saygin H."/>
        </authorList>
    </citation>
    <scope>NUCLEOTIDE SEQUENCE [LARGE SCALE GENOMIC DNA]</scope>
    <source>
        <strain evidence="1 2">DSM 45941</strain>
    </source>
</reference>
<name>A0A4R5BNP9_9ACTN</name>